<sequence>MAAAERLPVLPRRRGGGAGAAAEQRPPWPWVAMPDEYGGGVFYLNEQTNETQTEFPDEQEADAEALLEEDGYEPALEDHDAAAEGDGVPPEEDAGSEPAVTVPHAPGDPDAGARLEIQCDRIELLDGPGDVRAICLAAEVPPVESLPGSLAFLSSAPGALFKISRIVGSEKADGRPARRPPLGLSWLDLEPARAGDARPRSLRGPATLTVQLVASALEEAVFAALHSLAVDAAGSKDELRNAGQMAESHSTADVLERLQERFGDHVPIRQLDELEGALAPSELVSVDGGQVCGKVPRSPLEETALSSFRALLSDTGNSLMVSMSTDRKWSVLAERLYGVLGDAWDEDLHRRLLQESVGLEVSYSEVRGHYVVRMPRQSQDLTPFQGAWQAGLEGRDGRGSAAGRGRAAGAQR</sequence>
<evidence type="ECO:0008006" key="4">
    <source>
        <dbReference type="Google" id="ProtNLM"/>
    </source>
</evidence>
<comment type="caution">
    <text evidence="2">The sequence shown here is derived from an EMBL/GenBank/DDBJ whole genome shotgun (WGS) entry which is preliminary data.</text>
</comment>
<dbReference type="Proteomes" id="UP001189429">
    <property type="component" value="Unassembled WGS sequence"/>
</dbReference>
<feature type="region of interest" description="Disordered" evidence="1">
    <location>
        <begin position="47"/>
        <end position="112"/>
    </location>
</feature>
<evidence type="ECO:0000313" key="2">
    <source>
        <dbReference type="EMBL" id="CAK0847175.1"/>
    </source>
</evidence>
<keyword evidence="3" id="KW-1185">Reference proteome</keyword>
<feature type="compositionally biased region" description="Acidic residues" evidence="1">
    <location>
        <begin position="55"/>
        <end position="72"/>
    </location>
</feature>
<feature type="compositionally biased region" description="Low complexity" evidence="1">
    <location>
        <begin position="399"/>
        <end position="412"/>
    </location>
</feature>
<reference evidence="2" key="1">
    <citation type="submission" date="2023-10" db="EMBL/GenBank/DDBJ databases">
        <authorList>
            <person name="Chen Y."/>
            <person name="Shah S."/>
            <person name="Dougan E. K."/>
            <person name="Thang M."/>
            <person name="Chan C."/>
        </authorList>
    </citation>
    <scope>NUCLEOTIDE SEQUENCE [LARGE SCALE GENOMIC DNA]</scope>
</reference>
<gene>
    <name evidence="2" type="ORF">PCOR1329_LOCUS40457</name>
</gene>
<feature type="region of interest" description="Disordered" evidence="1">
    <location>
        <begin position="1"/>
        <end position="29"/>
    </location>
</feature>
<feature type="region of interest" description="Disordered" evidence="1">
    <location>
        <begin position="384"/>
        <end position="412"/>
    </location>
</feature>
<name>A0ABN9TN44_9DINO</name>
<dbReference type="EMBL" id="CAUYUJ010014879">
    <property type="protein sequence ID" value="CAK0847175.1"/>
    <property type="molecule type" value="Genomic_DNA"/>
</dbReference>
<proteinExistence type="predicted"/>
<accession>A0ABN9TN44</accession>
<evidence type="ECO:0000256" key="1">
    <source>
        <dbReference type="SAM" id="MobiDB-lite"/>
    </source>
</evidence>
<protein>
    <recommendedName>
        <fullName evidence="4">WW domain-containing protein</fullName>
    </recommendedName>
</protein>
<feature type="non-terminal residue" evidence="2">
    <location>
        <position position="412"/>
    </location>
</feature>
<evidence type="ECO:0000313" key="3">
    <source>
        <dbReference type="Proteomes" id="UP001189429"/>
    </source>
</evidence>
<organism evidence="2 3">
    <name type="scientific">Prorocentrum cordatum</name>
    <dbReference type="NCBI Taxonomy" id="2364126"/>
    <lineage>
        <taxon>Eukaryota</taxon>
        <taxon>Sar</taxon>
        <taxon>Alveolata</taxon>
        <taxon>Dinophyceae</taxon>
        <taxon>Prorocentrales</taxon>
        <taxon>Prorocentraceae</taxon>
        <taxon>Prorocentrum</taxon>
    </lineage>
</organism>